<keyword evidence="1" id="KW-0472">Membrane</keyword>
<keyword evidence="3" id="KW-1185">Reference proteome</keyword>
<dbReference type="Pfam" id="PF02330">
    <property type="entry name" value="MAM33"/>
    <property type="match status" value="1"/>
</dbReference>
<reference evidence="2" key="1">
    <citation type="submission" date="2020-06" db="EMBL/GenBank/DDBJ databases">
        <authorList>
            <person name="Li T."/>
            <person name="Hu X."/>
            <person name="Zhang T."/>
            <person name="Song X."/>
            <person name="Zhang H."/>
            <person name="Dai N."/>
            <person name="Sheng W."/>
            <person name="Hou X."/>
            <person name="Wei L."/>
        </authorList>
    </citation>
    <scope>NUCLEOTIDE SEQUENCE</scope>
    <source>
        <strain evidence="2">K16</strain>
        <tissue evidence="2">Leaf</tissue>
    </source>
</reference>
<name>A0AAE2BHG1_9LAMI</name>
<gene>
    <name evidence="2" type="ORF">Sango_2671500</name>
</gene>
<sequence length="255" mass="28683">MWRKALVCAGGAVQRRMLQPWRTLASRSSSTASYAVNSMILRSLKDHYLEVSKMTLLRNVEGFYGILLWIIFFAASLVAWPVLQWRDEKISPPSPYTVVKGALDSGGPVLRRTFQDEEINISVMRLVDIIPGGSGDDSSDDSINQLFVHVDISKPGLQESLHFLCGLYPDALGIHSVSLRPKAESSGSLVIPTKYNGPVFEFEMLHGYIEERGINESLFPFLQAWLYVKDHRDLMRWFKTVGSFVNETNQGTLQA</sequence>
<accession>A0AAE2BHG1</accession>
<reference evidence="2" key="2">
    <citation type="journal article" date="2024" name="Plant">
        <title>Genomic evolution and insights into agronomic trait innovations of Sesamum species.</title>
        <authorList>
            <person name="Miao H."/>
            <person name="Wang L."/>
            <person name="Qu L."/>
            <person name="Liu H."/>
            <person name="Sun Y."/>
            <person name="Le M."/>
            <person name="Wang Q."/>
            <person name="Wei S."/>
            <person name="Zheng Y."/>
            <person name="Lin W."/>
            <person name="Duan Y."/>
            <person name="Cao H."/>
            <person name="Xiong S."/>
            <person name="Wang X."/>
            <person name="Wei L."/>
            <person name="Li C."/>
            <person name="Ma Q."/>
            <person name="Ju M."/>
            <person name="Zhao R."/>
            <person name="Li G."/>
            <person name="Mu C."/>
            <person name="Tian Q."/>
            <person name="Mei H."/>
            <person name="Zhang T."/>
            <person name="Gao T."/>
            <person name="Zhang H."/>
        </authorList>
    </citation>
    <scope>NUCLEOTIDE SEQUENCE</scope>
    <source>
        <strain evidence="2">K16</strain>
    </source>
</reference>
<dbReference type="Gene3D" id="3.10.280.10">
    <property type="entry name" value="Mitochondrial glycoprotein"/>
    <property type="match status" value="1"/>
</dbReference>
<keyword evidence="1" id="KW-1133">Transmembrane helix</keyword>
<dbReference type="SUPFAM" id="SSF54529">
    <property type="entry name" value="Mitochondrial glycoprotein MAM33-like"/>
    <property type="match status" value="1"/>
</dbReference>
<feature type="transmembrane region" description="Helical" evidence="1">
    <location>
        <begin position="62"/>
        <end position="83"/>
    </location>
</feature>
<dbReference type="EMBL" id="JACGWL010000016">
    <property type="protein sequence ID" value="KAK4385475.1"/>
    <property type="molecule type" value="Genomic_DNA"/>
</dbReference>
<dbReference type="PANTHER" id="PTHR31365:SF2">
    <property type="entry name" value="OS01G0771100 PROTEIN"/>
    <property type="match status" value="1"/>
</dbReference>
<proteinExistence type="predicted"/>
<dbReference type="Proteomes" id="UP001289374">
    <property type="component" value="Unassembled WGS sequence"/>
</dbReference>
<dbReference type="InterPro" id="IPR003428">
    <property type="entry name" value="MAM33"/>
</dbReference>
<evidence type="ECO:0000313" key="3">
    <source>
        <dbReference type="Proteomes" id="UP001289374"/>
    </source>
</evidence>
<protein>
    <recommendedName>
        <fullName evidence="4">Mitochondrial glycoprotein</fullName>
    </recommendedName>
</protein>
<keyword evidence="1" id="KW-0812">Transmembrane</keyword>
<dbReference type="GO" id="GO:0005759">
    <property type="term" value="C:mitochondrial matrix"/>
    <property type="evidence" value="ECO:0007669"/>
    <property type="project" value="InterPro"/>
</dbReference>
<evidence type="ECO:0008006" key="4">
    <source>
        <dbReference type="Google" id="ProtNLM"/>
    </source>
</evidence>
<evidence type="ECO:0000313" key="2">
    <source>
        <dbReference type="EMBL" id="KAK4385475.1"/>
    </source>
</evidence>
<dbReference type="InterPro" id="IPR036561">
    <property type="entry name" value="MAM33_sf"/>
</dbReference>
<comment type="caution">
    <text evidence="2">The sequence shown here is derived from an EMBL/GenBank/DDBJ whole genome shotgun (WGS) entry which is preliminary data.</text>
</comment>
<organism evidence="2 3">
    <name type="scientific">Sesamum angolense</name>
    <dbReference type="NCBI Taxonomy" id="2727404"/>
    <lineage>
        <taxon>Eukaryota</taxon>
        <taxon>Viridiplantae</taxon>
        <taxon>Streptophyta</taxon>
        <taxon>Embryophyta</taxon>
        <taxon>Tracheophyta</taxon>
        <taxon>Spermatophyta</taxon>
        <taxon>Magnoliopsida</taxon>
        <taxon>eudicotyledons</taxon>
        <taxon>Gunneridae</taxon>
        <taxon>Pentapetalae</taxon>
        <taxon>asterids</taxon>
        <taxon>lamiids</taxon>
        <taxon>Lamiales</taxon>
        <taxon>Pedaliaceae</taxon>
        <taxon>Sesamum</taxon>
    </lineage>
</organism>
<evidence type="ECO:0000256" key="1">
    <source>
        <dbReference type="SAM" id="Phobius"/>
    </source>
</evidence>
<dbReference type="PANTHER" id="PTHR31365">
    <property type="entry name" value="EXPRESSED PROTEIN"/>
    <property type="match status" value="1"/>
</dbReference>
<dbReference type="AlphaFoldDB" id="A0AAE2BHG1"/>